<sequence length="100" mass="10926">MSWADDDGHVAGEPTPWALGLIVTTVLAVFNAGLLVGINELIGDIRWWFGWLAMAIVAVGIAWTLWDLRMRPVWRWLVAGSYIGLLAGLGSGIVLTFIPH</sequence>
<name>A0A857KV03_9ACTN</name>
<organism evidence="1">
    <name type="scientific">Gordonia amarae</name>
    <dbReference type="NCBI Taxonomy" id="36821"/>
    <lineage>
        <taxon>Bacteria</taxon>
        <taxon>Bacillati</taxon>
        <taxon>Actinomycetota</taxon>
        <taxon>Actinomycetes</taxon>
        <taxon>Mycobacteriales</taxon>
        <taxon>Gordoniaceae</taxon>
        <taxon>Gordonia</taxon>
    </lineage>
</organism>
<accession>A0A857KV03</accession>
<dbReference type="Pfam" id="PF10801">
    <property type="entry name" value="DUF2537"/>
    <property type="match status" value="1"/>
</dbReference>
<protein>
    <submittedName>
        <fullName evidence="1">DUF2537 domain-containing protein</fullName>
    </submittedName>
</protein>
<evidence type="ECO:0000313" key="1">
    <source>
        <dbReference type="EMBL" id="QHN38768.1"/>
    </source>
</evidence>
<dbReference type="RefSeq" id="WP_005189452.1">
    <property type="nucleotide sequence ID" value="NZ_CP045804.1"/>
</dbReference>
<dbReference type="AlphaFoldDB" id="A0A857KV03"/>
<dbReference type="EMBL" id="CP045810">
    <property type="protein sequence ID" value="QHN38768.1"/>
    <property type="molecule type" value="Genomic_DNA"/>
</dbReference>
<proteinExistence type="predicted"/>
<gene>
    <name evidence="1" type="ORF">GII30_05905</name>
</gene>
<reference evidence="1" key="1">
    <citation type="journal article" date="2021" name="Nat. Microbiol.">
        <title>Cocultivation of an ultrasmall environmental parasitic bacterium with lytic ability against bacteria associated with wastewater foams.</title>
        <authorList>
            <person name="Batinovic S."/>
            <person name="Rose J.J.A."/>
            <person name="Ratcliffe J."/>
            <person name="Seviour R.J."/>
            <person name="Petrovski S."/>
        </authorList>
    </citation>
    <scope>NUCLEOTIDE SEQUENCE</scope>
    <source>
        <strain evidence="1">CON44</strain>
    </source>
</reference>
<dbReference type="InterPro" id="IPR024244">
    <property type="entry name" value="DUF2537"/>
</dbReference>